<dbReference type="AlphaFoldDB" id="A0A9P5PP90"/>
<sequence length="203" mass="22790">MISVSYKLPLTLALLCTSFLAFIPIQVNCSPLPGPGKHTISESRNPTQSNEKYSYPLMLLARSIDNEKIHISLVIGISDLVPGNQVLQARFQNINDFESPLIGNHGVFPPTAPRDELISLNAHIEFTSPKAFLAEVDALSRITMEKKPTEKGGNYADYVKKVLEKLVDQRKLQSVPEEFTTWYNTNYEKVSKGMRLKQEKGIK</sequence>
<evidence type="ECO:0000313" key="3">
    <source>
        <dbReference type="Proteomes" id="UP000772434"/>
    </source>
</evidence>
<accession>A0A9P5PP90</accession>
<gene>
    <name evidence="2" type="ORF">BDP27DRAFT_1424613</name>
</gene>
<evidence type="ECO:0000313" key="2">
    <source>
        <dbReference type="EMBL" id="KAF9065635.1"/>
    </source>
</evidence>
<dbReference type="Proteomes" id="UP000772434">
    <property type="component" value="Unassembled WGS sequence"/>
</dbReference>
<evidence type="ECO:0000256" key="1">
    <source>
        <dbReference type="SAM" id="SignalP"/>
    </source>
</evidence>
<dbReference type="EMBL" id="JADNRY010000100">
    <property type="protein sequence ID" value="KAF9065635.1"/>
    <property type="molecule type" value="Genomic_DNA"/>
</dbReference>
<name>A0A9P5PP90_9AGAR</name>
<organism evidence="2 3">
    <name type="scientific">Rhodocollybia butyracea</name>
    <dbReference type="NCBI Taxonomy" id="206335"/>
    <lineage>
        <taxon>Eukaryota</taxon>
        <taxon>Fungi</taxon>
        <taxon>Dikarya</taxon>
        <taxon>Basidiomycota</taxon>
        <taxon>Agaricomycotina</taxon>
        <taxon>Agaricomycetes</taxon>
        <taxon>Agaricomycetidae</taxon>
        <taxon>Agaricales</taxon>
        <taxon>Marasmiineae</taxon>
        <taxon>Omphalotaceae</taxon>
        <taxon>Rhodocollybia</taxon>
    </lineage>
</organism>
<reference evidence="2" key="1">
    <citation type="submission" date="2020-11" db="EMBL/GenBank/DDBJ databases">
        <authorList>
            <consortium name="DOE Joint Genome Institute"/>
            <person name="Ahrendt S."/>
            <person name="Riley R."/>
            <person name="Andreopoulos W."/>
            <person name="Labutti K."/>
            <person name="Pangilinan J."/>
            <person name="Ruiz-Duenas F.J."/>
            <person name="Barrasa J.M."/>
            <person name="Sanchez-Garcia M."/>
            <person name="Camarero S."/>
            <person name="Miyauchi S."/>
            <person name="Serrano A."/>
            <person name="Linde D."/>
            <person name="Babiker R."/>
            <person name="Drula E."/>
            <person name="Ayuso-Fernandez I."/>
            <person name="Pacheco R."/>
            <person name="Padilla G."/>
            <person name="Ferreira P."/>
            <person name="Barriuso J."/>
            <person name="Kellner H."/>
            <person name="Castanera R."/>
            <person name="Alfaro M."/>
            <person name="Ramirez L."/>
            <person name="Pisabarro A.G."/>
            <person name="Kuo A."/>
            <person name="Tritt A."/>
            <person name="Lipzen A."/>
            <person name="He G."/>
            <person name="Yan M."/>
            <person name="Ng V."/>
            <person name="Cullen D."/>
            <person name="Martin F."/>
            <person name="Rosso M.-N."/>
            <person name="Henrissat B."/>
            <person name="Hibbett D."/>
            <person name="Martinez A.T."/>
            <person name="Grigoriev I.V."/>
        </authorList>
    </citation>
    <scope>NUCLEOTIDE SEQUENCE</scope>
    <source>
        <strain evidence="2">AH 40177</strain>
    </source>
</reference>
<proteinExistence type="predicted"/>
<protein>
    <submittedName>
        <fullName evidence="2">Uncharacterized protein</fullName>
    </submittedName>
</protein>
<feature type="signal peptide" evidence="1">
    <location>
        <begin position="1"/>
        <end position="29"/>
    </location>
</feature>
<keyword evidence="1" id="KW-0732">Signal</keyword>
<feature type="chain" id="PRO_5040502016" evidence="1">
    <location>
        <begin position="30"/>
        <end position="203"/>
    </location>
</feature>
<comment type="caution">
    <text evidence="2">The sequence shown here is derived from an EMBL/GenBank/DDBJ whole genome shotgun (WGS) entry which is preliminary data.</text>
</comment>
<keyword evidence="3" id="KW-1185">Reference proteome</keyword>